<dbReference type="PANTHER" id="PTHR11019:SF199">
    <property type="entry name" value="HTH-TYPE TRANSCRIPTIONAL REGULATOR NIMR"/>
    <property type="match status" value="1"/>
</dbReference>
<accession>A0A919SLD3</accession>
<evidence type="ECO:0000256" key="3">
    <source>
        <dbReference type="ARBA" id="ARBA00023125"/>
    </source>
</evidence>
<dbReference type="SMART" id="SM00342">
    <property type="entry name" value="HTH_ARAC"/>
    <property type="match status" value="1"/>
</dbReference>
<protein>
    <recommendedName>
        <fullName evidence="5">HTH-type transcriptional regulator RipA</fullName>
    </recommendedName>
    <alternativeName>
        <fullName evidence="6">Repressor of iron proteins A</fullName>
    </alternativeName>
</protein>
<name>A0A919SLD3_9ACTN</name>
<evidence type="ECO:0000313" key="9">
    <source>
        <dbReference type="Proteomes" id="UP000680865"/>
    </source>
</evidence>
<dbReference type="FunFam" id="1.10.10.60:FF:000132">
    <property type="entry name" value="AraC family transcriptional regulator"/>
    <property type="match status" value="1"/>
</dbReference>
<sequence>MTVSPILSIERGTPAAGQQRTHSHPEPVLLWSATATVLGIAGARDWLIPPGYGLWVPGGVEHGGTVLHDGEMSVIHLDAAHCPITWPAPTGVAVGPLLRELIRHLYGTEPHDPTRTPSEALLFALLAPLATHDIPITVPTDPRARAIAERLLADPADQRELADWADHVHSSVRTLSRLFPTETGLTFAAWRTHARIRAAVPLLATGTPVNTTARAVGYRRPSAFITAFRRITGQTPGIYLPAGS</sequence>
<keyword evidence="3" id="KW-0238">DNA-binding</keyword>
<evidence type="ECO:0000256" key="4">
    <source>
        <dbReference type="ARBA" id="ARBA00023163"/>
    </source>
</evidence>
<dbReference type="Proteomes" id="UP000680865">
    <property type="component" value="Unassembled WGS sequence"/>
</dbReference>
<dbReference type="Pfam" id="PF12833">
    <property type="entry name" value="HTH_18"/>
    <property type="match status" value="1"/>
</dbReference>
<keyword evidence="2" id="KW-0805">Transcription regulation</keyword>
<dbReference type="InterPro" id="IPR018062">
    <property type="entry name" value="HTH_AraC-typ_CS"/>
</dbReference>
<dbReference type="GO" id="GO:0003700">
    <property type="term" value="F:DNA-binding transcription factor activity"/>
    <property type="evidence" value="ECO:0007669"/>
    <property type="project" value="InterPro"/>
</dbReference>
<dbReference type="InterPro" id="IPR018060">
    <property type="entry name" value="HTH_AraC"/>
</dbReference>
<keyword evidence="4" id="KW-0804">Transcription</keyword>
<dbReference type="RefSeq" id="WP_212998681.1">
    <property type="nucleotide sequence ID" value="NZ_BAAATW010000010.1"/>
</dbReference>
<dbReference type="EMBL" id="BOQP01000019">
    <property type="protein sequence ID" value="GIM74251.1"/>
    <property type="molecule type" value="Genomic_DNA"/>
</dbReference>
<evidence type="ECO:0000313" key="8">
    <source>
        <dbReference type="EMBL" id="GIM74251.1"/>
    </source>
</evidence>
<feature type="domain" description="HTH araC/xylS-type" evidence="7">
    <location>
        <begin position="145"/>
        <end position="242"/>
    </location>
</feature>
<dbReference type="PANTHER" id="PTHR11019">
    <property type="entry name" value="HTH-TYPE TRANSCRIPTIONAL REGULATOR NIMR"/>
    <property type="match status" value="1"/>
</dbReference>
<comment type="caution">
    <text evidence="8">The sequence shown here is derived from an EMBL/GenBank/DDBJ whole genome shotgun (WGS) entry which is preliminary data.</text>
</comment>
<dbReference type="PROSITE" id="PS00041">
    <property type="entry name" value="HTH_ARAC_FAMILY_1"/>
    <property type="match status" value="1"/>
</dbReference>
<dbReference type="AlphaFoldDB" id="A0A919SLD3"/>
<organism evidence="8 9">
    <name type="scientific">Winogradskya consettensis</name>
    <dbReference type="NCBI Taxonomy" id="113560"/>
    <lineage>
        <taxon>Bacteria</taxon>
        <taxon>Bacillati</taxon>
        <taxon>Actinomycetota</taxon>
        <taxon>Actinomycetes</taxon>
        <taxon>Micromonosporales</taxon>
        <taxon>Micromonosporaceae</taxon>
        <taxon>Winogradskya</taxon>
    </lineage>
</organism>
<proteinExistence type="predicted"/>
<dbReference type="SUPFAM" id="SSF46689">
    <property type="entry name" value="Homeodomain-like"/>
    <property type="match status" value="2"/>
</dbReference>
<dbReference type="Gene3D" id="1.10.10.60">
    <property type="entry name" value="Homeodomain-like"/>
    <property type="match status" value="2"/>
</dbReference>
<dbReference type="GO" id="GO:0043565">
    <property type="term" value="F:sequence-specific DNA binding"/>
    <property type="evidence" value="ECO:0007669"/>
    <property type="project" value="InterPro"/>
</dbReference>
<reference evidence="8" key="1">
    <citation type="submission" date="2021-03" db="EMBL/GenBank/DDBJ databases">
        <title>Whole genome shotgun sequence of Actinoplanes consettensis NBRC 14913.</title>
        <authorList>
            <person name="Komaki H."/>
            <person name="Tamura T."/>
        </authorList>
    </citation>
    <scope>NUCLEOTIDE SEQUENCE</scope>
    <source>
        <strain evidence="8">NBRC 14913</strain>
    </source>
</reference>
<dbReference type="InterPro" id="IPR009057">
    <property type="entry name" value="Homeodomain-like_sf"/>
</dbReference>
<gene>
    <name evidence="8" type="ORF">Aco04nite_39360</name>
</gene>
<evidence type="ECO:0000256" key="5">
    <source>
        <dbReference type="ARBA" id="ARBA00074140"/>
    </source>
</evidence>
<evidence type="ECO:0000259" key="7">
    <source>
        <dbReference type="PROSITE" id="PS01124"/>
    </source>
</evidence>
<keyword evidence="9" id="KW-1185">Reference proteome</keyword>
<keyword evidence="1" id="KW-0678">Repressor</keyword>
<evidence type="ECO:0000256" key="1">
    <source>
        <dbReference type="ARBA" id="ARBA00022491"/>
    </source>
</evidence>
<dbReference type="PROSITE" id="PS01124">
    <property type="entry name" value="HTH_ARAC_FAMILY_2"/>
    <property type="match status" value="1"/>
</dbReference>
<evidence type="ECO:0000256" key="2">
    <source>
        <dbReference type="ARBA" id="ARBA00023015"/>
    </source>
</evidence>
<evidence type="ECO:0000256" key="6">
    <source>
        <dbReference type="ARBA" id="ARBA00079449"/>
    </source>
</evidence>